<evidence type="ECO:0000256" key="5">
    <source>
        <dbReference type="ARBA" id="ARBA00022927"/>
    </source>
</evidence>
<sequence>MFDKVEENTHGFQHKPKRTFAEEANLAINQTFMRSINTSLIGVLPVLALMVVAVWLLGVGTLKDLALVQLIGIIVGTYSSIFFATPLLVSMRERTELVRTHTRRVLRRRAGGARGCRERRTPTTSPTSPTRMQADAAESASRPSGPSKPAPSKPAPGARPVRPTGTRRPTGKRNVGRR</sequence>
<dbReference type="Gene3D" id="1.20.1640.10">
    <property type="entry name" value="Multidrug efflux transporter AcrB transmembrane domain"/>
    <property type="match status" value="1"/>
</dbReference>
<dbReference type="Pfam" id="PF02355">
    <property type="entry name" value="SecD_SecF_C"/>
    <property type="match status" value="1"/>
</dbReference>
<feature type="compositionally biased region" description="Basic residues" evidence="9">
    <location>
        <begin position="169"/>
        <end position="178"/>
    </location>
</feature>
<feature type="transmembrane region" description="Helical" evidence="10">
    <location>
        <begin position="66"/>
        <end position="89"/>
    </location>
</feature>
<organism evidence="12 13">
    <name type="scientific">Mycobacterium paraintracellulare</name>
    <dbReference type="NCBI Taxonomy" id="1138383"/>
    <lineage>
        <taxon>Bacteria</taxon>
        <taxon>Bacillati</taxon>
        <taxon>Actinomycetota</taxon>
        <taxon>Actinomycetes</taxon>
        <taxon>Mycobacteriales</taxon>
        <taxon>Mycobacteriaceae</taxon>
        <taxon>Mycobacterium</taxon>
        <taxon>Mycobacterium avium complex (MAC)</taxon>
    </lineage>
</organism>
<dbReference type="PANTHER" id="PTHR30081:SF8">
    <property type="entry name" value="PROTEIN TRANSLOCASE SUBUNIT SECF"/>
    <property type="match status" value="1"/>
</dbReference>
<dbReference type="EMBL" id="AP022597">
    <property type="protein sequence ID" value="BBY73100.1"/>
    <property type="molecule type" value="Genomic_DNA"/>
</dbReference>
<evidence type="ECO:0000313" key="12">
    <source>
        <dbReference type="EMBL" id="BBY73100.1"/>
    </source>
</evidence>
<feature type="compositionally biased region" description="Low complexity" evidence="9">
    <location>
        <begin position="122"/>
        <end position="131"/>
    </location>
</feature>
<dbReference type="Proteomes" id="UP000466578">
    <property type="component" value="Chromosome"/>
</dbReference>
<dbReference type="InterPro" id="IPR022813">
    <property type="entry name" value="SecD/SecF_arch_bac"/>
</dbReference>
<evidence type="ECO:0000256" key="9">
    <source>
        <dbReference type="SAM" id="MobiDB-lite"/>
    </source>
</evidence>
<keyword evidence="13" id="KW-1185">Reference proteome</keyword>
<accession>A0ABM7KFP1</accession>
<evidence type="ECO:0000256" key="3">
    <source>
        <dbReference type="ARBA" id="ARBA00022475"/>
    </source>
</evidence>
<evidence type="ECO:0000256" key="1">
    <source>
        <dbReference type="ARBA" id="ARBA00004651"/>
    </source>
</evidence>
<feature type="domain" description="Protein export membrane protein SecD/SecF C-terminal" evidence="11">
    <location>
        <begin position="2"/>
        <end position="93"/>
    </location>
</feature>
<dbReference type="SUPFAM" id="SSF82866">
    <property type="entry name" value="Multidrug efflux transporter AcrB transmembrane domain"/>
    <property type="match status" value="1"/>
</dbReference>
<keyword evidence="3" id="KW-1003">Cell membrane</keyword>
<keyword evidence="2" id="KW-0813">Transport</keyword>
<evidence type="ECO:0000256" key="2">
    <source>
        <dbReference type="ARBA" id="ARBA00022448"/>
    </source>
</evidence>
<evidence type="ECO:0000256" key="7">
    <source>
        <dbReference type="ARBA" id="ARBA00023010"/>
    </source>
</evidence>
<keyword evidence="6 10" id="KW-1133">Transmembrane helix</keyword>
<gene>
    <name evidence="12" type="ORF">MPRI_52870</name>
</gene>
<feature type="transmembrane region" description="Helical" evidence="10">
    <location>
        <begin position="40"/>
        <end position="60"/>
    </location>
</feature>
<evidence type="ECO:0000256" key="4">
    <source>
        <dbReference type="ARBA" id="ARBA00022692"/>
    </source>
</evidence>
<comment type="subcellular location">
    <subcellularLocation>
        <location evidence="1">Cell membrane</location>
        <topology evidence="1">Multi-pass membrane protein</topology>
    </subcellularLocation>
</comment>
<keyword evidence="5" id="KW-0653">Protein transport</keyword>
<feature type="region of interest" description="Disordered" evidence="9">
    <location>
        <begin position="103"/>
        <end position="178"/>
    </location>
</feature>
<evidence type="ECO:0000313" key="13">
    <source>
        <dbReference type="Proteomes" id="UP000466578"/>
    </source>
</evidence>
<keyword evidence="8 10" id="KW-0472">Membrane</keyword>
<evidence type="ECO:0000259" key="11">
    <source>
        <dbReference type="Pfam" id="PF02355"/>
    </source>
</evidence>
<keyword evidence="4 10" id="KW-0812">Transmembrane</keyword>
<name>A0ABM7KFP1_9MYCO</name>
<protein>
    <recommendedName>
        <fullName evidence="11">Protein export membrane protein SecD/SecF C-terminal domain-containing protein</fullName>
    </recommendedName>
</protein>
<evidence type="ECO:0000256" key="6">
    <source>
        <dbReference type="ARBA" id="ARBA00022989"/>
    </source>
</evidence>
<dbReference type="PANTHER" id="PTHR30081">
    <property type="entry name" value="PROTEIN-EXPORT MEMBRANE PROTEIN SEC"/>
    <property type="match status" value="1"/>
</dbReference>
<keyword evidence="7" id="KW-0811">Translocation</keyword>
<feature type="compositionally biased region" description="Low complexity" evidence="9">
    <location>
        <begin position="155"/>
        <end position="168"/>
    </location>
</feature>
<evidence type="ECO:0000256" key="10">
    <source>
        <dbReference type="SAM" id="Phobius"/>
    </source>
</evidence>
<reference evidence="12 13" key="1">
    <citation type="journal article" date="2019" name="Emerg. Microbes Infect.">
        <title>Comprehensive subspecies identification of 175 nontuberculous mycobacteria species based on 7547 genomic profiles.</title>
        <authorList>
            <person name="Matsumoto Y."/>
            <person name="Kinjo T."/>
            <person name="Motooka D."/>
            <person name="Nabeya D."/>
            <person name="Jung N."/>
            <person name="Uechi K."/>
            <person name="Horii T."/>
            <person name="Iida T."/>
            <person name="Fujita J."/>
            <person name="Nakamura S."/>
        </authorList>
    </citation>
    <scope>NUCLEOTIDE SEQUENCE [LARGE SCALE GENOMIC DNA]</scope>
    <source>
        <strain evidence="12 13">JCM 30622</strain>
    </source>
</reference>
<proteinExistence type="predicted"/>
<evidence type="ECO:0000256" key="8">
    <source>
        <dbReference type="ARBA" id="ARBA00023136"/>
    </source>
</evidence>
<dbReference type="InterPro" id="IPR048634">
    <property type="entry name" value="SecD_SecF_C"/>
</dbReference>